<dbReference type="InterPro" id="IPR018485">
    <property type="entry name" value="FGGY_C"/>
</dbReference>
<dbReference type="PANTHER" id="PTHR10196">
    <property type="entry name" value="SUGAR KINASE"/>
    <property type="match status" value="1"/>
</dbReference>
<evidence type="ECO:0000259" key="9">
    <source>
        <dbReference type="Pfam" id="PF02782"/>
    </source>
</evidence>
<dbReference type="CDD" id="cd07771">
    <property type="entry name" value="ASKHA_NBD_FGGY_RhaB-like"/>
    <property type="match status" value="1"/>
</dbReference>
<dbReference type="GO" id="GO:0004370">
    <property type="term" value="F:glycerol kinase activity"/>
    <property type="evidence" value="ECO:0007669"/>
    <property type="project" value="TreeGrafter"/>
</dbReference>
<keyword evidence="7" id="KW-0684">Rhamnose metabolism</keyword>
<dbReference type="Gene3D" id="3.30.420.40">
    <property type="match status" value="2"/>
</dbReference>
<sequence>MANAAKTAATVLAFDLGASSGRALIGKLAASAEGGRKLEVTELHRFPNYAVQIGRHLHWDILRLLQEMKVAIRKAFQQGYQPSTFGVDTWGVDFGLLDAHGELLGNPYHYRDPQTEGLIEEVEQLLSREEQYQQGGLQFMPFNTIYQLYAMSKAGSPKLAAAETLLLTPDLLVYFLTGKKVCEFTMATTTQLFHPERQQWNAPLMQQLGIPAKLFLAPIHPGQRIGPLTAEVCEELAVPPIEAIAVGTHDTESAVAAVPAAGGKAFAYLVCGTWSLLGTELMRPLLTPEALALDFSNEGGVGGTYQLLKNIMGLWILQECHREWEALGQELTFAQLAAEAEQAEPFRSLIHPDDLRFYSPSGMIRNVQQYCEETGQLVPQSRGEIARCILESLALKYRYALAQMEQLTGEAYSGLHMVGGGIQNKLLCRFTANAIGRSVWAGPVEASAIGNMLVQLIAQGECADLQEARQLSAASFEVDTYEPAPAEQQVWEQAYEDYLRLVALQAKS</sequence>
<comment type="similarity">
    <text evidence="1">Belongs to the FGGY kinase family.</text>
</comment>
<dbReference type="Pfam" id="PF00370">
    <property type="entry name" value="FGGY_N"/>
    <property type="match status" value="1"/>
</dbReference>
<organism evidence="10">
    <name type="scientific">Paenibacillus sp. BIHB 4019</name>
    <dbReference type="NCBI Taxonomy" id="1870819"/>
    <lineage>
        <taxon>Bacteria</taxon>
        <taxon>Bacillati</taxon>
        <taxon>Bacillota</taxon>
        <taxon>Bacilli</taxon>
        <taxon>Bacillales</taxon>
        <taxon>Paenibacillaceae</taxon>
        <taxon>Paenibacillus</taxon>
    </lineage>
</organism>
<keyword evidence="6" id="KW-1015">Disulfide bond</keyword>
<dbReference type="GO" id="GO:0008993">
    <property type="term" value="F:rhamnulokinase activity"/>
    <property type="evidence" value="ECO:0007669"/>
    <property type="project" value="InterPro"/>
</dbReference>
<evidence type="ECO:0000313" key="10">
    <source>
        <dbReference type="EMBL" id="ANY68086.1"/>
    </source>
</evidence>
<dbReference type="GO" id="GO:0019301">
    <property type="term" value="P:rhamnose catabolic process"/>
    <property type="evidence" value="ECO:0007669"/>
    <property type="project" value="InterPro"/>
</dbReference>
<dbReference type="AlphaFoldDB" id="A0A1B2DK69"/>
<evidence type="ECO:0000256" key="2">
    <source>
        <dbReference type="ARBA" id="ARBA00022679"/>
    </source>
</evidence>
<name>A0A1B2DK69_9BACL</name>
<evidence type="ECO:0000256" key="5">
    <source>
        <dbReference type="ARBA" id="ARBA00022840"/>
    </source>
</evidence>
<evidence type="ECO:0000259" key="8">
    <source>
        <dbReference type="Pfam" id="PF00370"/>
    </source>
</evidence>
<keyword evidence="3" id="KW-0547">Nucleotide-binding</keyword>
<dbReference type="Pfam" id="PF02782">
    <property type="entry name" value="FGGY_C"/>
    <property type="match status" value="1"/>
</dbReference>
<dbReference type="PANTHER" id="PTHR10196:SF93">
    <property type="entry name" value="L-RHAMNULOKINASE"/>
    <property type="match status" value="1"/>
</dbReference>
<keyword evidence="4 10" id="KW-0418">Kinase</keyword>
<evidence type="ECO:0000256" key="7">
    <source>
        <dbReference type="ARBA" id="ARBA00023308"/>
    </source>
</evidence>
<reference evidence="10" key="1">
    <citation type="submission" date="2016-08" db="EMBL/GenBank/DDBJ databases">
        <title>Complete Genome Seqeunce of Paenibacillus sp. BIHB 4019 from tea rhizoplane.</title>
        <authorList>
            <person name="Thakur R."/>
            <person name="Swarnkar M.K."/>
            <person name="Gulati A."/>
        </authorList>
    </citation>
    <scope>NUCLEOTIDE SEQUENCE [LARGE SCALE GENOMIC DNA]</scope>
    <source>
        <strain evidence="10">BIHB4019</strain>
    </source>
</reference>
<evidence type="ECO:0000256" key="4">
    <source>
        <dbReference type="ARBA" id="ARBA00022777"/>
    </source>
</evidence>
<proteinExistence type="inferred from homology"/>
<protein>
    <submittedName>
        <fullName evidence="10">Carbohydrate kinase</fullName>
    </submittedName>
</protein>
<feature type="domain" description="Carbohydrate kinase FGGY C-terminal" evidence="9">
    <location>
        <begin position="267"/>
        <end position="458"/>
    </location>
</feature>
<dbReference type="InterPro" id="IPR013449">
    <property type="entry name" value="Rhamnulokinase"/>
</dbReference>
<keyword evidence="2" id="KW-0808">Transferase</keyword>
<feature type="domain" description="Carbohydrate kinase FGGY N-terminal" evidence="8">
    <location>
        <begin position="11"/>
        <end position="255"/>
    </location>
</feature>
<dbReference type="SUPFAM" id="SSF53067">
    <property type="entry name" value="Actin-like ATPase domain"/>
    <property type="match status" value="2"/>
</dbReference>
<dbReference type="InterPro" id="IPR018484">
    <property type="entry name" value="FGGY_N"/>
</dbReference>
<dbReference type="GO" id="GO:0006071">
    <property type="term" value="P:glycerol metabolic process"/>
    <property type="evidence" value="ECO:0007669"/>
    <property type="project" value="TreeGrafter"/>
</dbReference>
<evidence type="ECO:0000256" key="3">
    <source>
        <dbReference type="ARBA" id="ARBA00022741"/>
    </source>
</evidence>
<evidence type="ECO:0000256" key="6">
    <source>
        <dbReference type="ARBA" id="ARBA00023157"/>
    </source>
</evidence>
<gene>
    <name evidence="10" type="ORF">BBD42_17585</name>
</gene>
<keyword evidence="5" id="KW-0067">ATP-binding</keyword>
<dbReference type="EMBL" id="CP016808">
    <property type="protein sequence ID" value="ANY68086.1"/>
    <property type="molecule type" value="Genomic_DNA"/>
</dbReference>
<dbReference type="GO" id="GO:0005829">
    <property type="term" value="C:cytosol"/>
    <property type="evidence" value="ECO:0007669"/>
    <property type="project" value="TreeGrafter"/>
</dbReference>
<accession>A0A1B2DK69</accession>
<dbReference type="InterPro" id="IPR043129">
    <property type="entry name" value="ATPase_NBD"/>
</dbReference>
<dbReference type="GO" id="GO:0005524">
    <property type="term" value="F:ATP binding"/>
    <property type="evidence" value="ECO:0007669"/>
    <property type="project" value="UniProtKB-KW"/>
</dbReference>
<evidence type="ECO:0000256" key="1">
    <source>
        <dbReference type="ARBA" id="ARBA00009156"/>
    </source>
</evidence>
<dbReference type="RefSeq" id="WP_099519242.1">
    <property type="nucleotide sequence ID" value="NZ_CP016808.1"/>
</dbReference>